<evidence type="ECO:0000313" key="2">
    <source>
        <dbReference type="Proteomes" id="UP000676325"/>
    </source>
</evidence>
<proteinExistence type="predicted"/>
<gene>
    <name evidence="1" type="ORF">KDK95_26820</name>
</gene>
<organism evidence="1 2">
    <name type="scientific">Actinospica acidithermotolerans</name>
    <dbReference type="NCBI Taxonomy" id="2828514"/>
    <lineage>
        <taxon>Bacteria</taxon>
        <taxon>Bacillati</taxon>
        <taxon>Actinomycetota</taxon>
        <taxon>Actinomycetes</taxon>
        <taxon>Catenulisporales</taxon>
        <taxon>Actinospicaceae</taxon>
        <taxon>Actinospica</taxon>
    </lineage>
</organism>
<dbReference type="Proteomes" id="UP000676325">
    <property type="component" value="Unassembled WGS sequence"/>
</dbReference>
<name>A0A941EG36_9ACTN</name>
<reference evidence="1" key="1">
    <citation type="submission" date="2021-04" db="EMBL/GenBank/DDBJ databases">
        <title>Genome based classification of Actinospica acidithermotolerans sp. nov., an actinobacterium isolated from an Indonesian hot spring.</title>
        <authorList>
            <person name="Kusuma A.B."/>
            <person name="Putra K.E."/>
            <person name="Nafisah S."/>
            <person name="Loh J."/>
            <person name="Nouioui I."/>
            <person name="Goodfellow M."/>
        </authorList>
    </citation>
    <scope>NUCLEOTIDE SEQUENCE</scope>
    <source>
        <strain evidence="1">MGRD01-02</strain>
    </source>
</reference>
<dbReference type="AlphaFoldDB" id="A0A941EG36"/>
<evidence type="ECO:0000313" key="1">
    <source>
        <dbReference type="EMBL" id="MBR7829945.1"/>
    </source>
</evidence>
<comment type="caution">
    <text evidence="1">The sequence shown here is derived from an EMBL/GenBank/DDBJ whole genome shotgun (WGS) entry which is preliminary data.</text>
</comment>
<dbReference type="EMBL" id="JAGSOH010000107">
    <property type="protein sequence ID" value="MBR7829945.1"/>
    <property type="molecule type" value="Genomic_DNA"/>
</dbReference>
<dbReference type="RefSeq" id="WP_212521077.1">
    <property type="nucleotide sequence ID" value="NZ_JAGSOH010000107.1"/>
</dbReference>
<protein>
    <submittedName>
        <fullName evidence="1">Uncharacterized protein</fullName>
    </submittedName>
</protein>
<sequence length="121" mass="11815">MAPRIAANPASITPDLAMVLHDAKPHPQLGAPAPQPPSTAALGNAAAAIAAGLALPPGAPAAGQTDEDLAGLRTSYLLPPGTRARVHRTGPSGVLLLAPSGAPRAVAMAAPGVYVVVEVAS</sequence>
<keyword evidence="2" id="KW-1185">Reference proteome</keyword>
<accession>A0A941EG36</accession>